<name>A0ABS0L1Q3_9BACT</name>
<keyword evidence="15" id="KW-1185">Reference proteome</keyword>
<evidence type="ECO:0000256" key="13">
    <source>
        <dbReference type="HAMAP-Rule" id="MF_00409"/>
    </source>
</evidence>
<reference evidence="14 15" key="1">
    <citation type="submission" date="2020-11" db="EMBL/GenBank/DDBJ databases">
        <title>Hymenobacter sp.</title>
        <authorList>
            <person name="Kim M.K."/>
        </authorList>
    </citation>
    <scope>NUCLEOTIDE SEQUENCE [LARGE SCALE GENOMIC DNA]</scope>
    <source>
        <strain evidence="14 15">BT594</strain>
    </source>
</reference>
<keyword evidence="10 13" id="KW-0067">ATP-binding</keyword>
<evidence type="ECO:0000313" key="15">
    <source>
        <dbReference type="Proteomes" id="UP000601099"/>
    </source>
</evidence>
<keyword evidence="9 13" id="KW-0418">Kinase</keyword>
<dbReference type="EC" id="2.7.1.130" evidence="3 13"/>
<evidence type="ECO:0000256" key="1">
    <source>
        <dbReference type="ARBA" id="ARBA00002274"/>
    </source>
</evidence>
<evidence type="ECO:0000256" key="7">
    <source>
        <dbReference type="ARBA" id="ARBA00022679"/>
    </source>
</evidence>
<evidence type="ECO:0000256" key="9">
    <source>
        <dbReference type="ARBA" id="ARBA00022777"/>
    </source>
</evidence>
<protein>
    <recommendedName>
        <fullName evidence="4 13">Tetraacyldisaccharide 4'-kinase</fullName>
        <ecNumber evidence="3 13">2.7.1.130</ecNumber>
    </recommendedName>
    <alternativeName>
        <fullName evidence="12 13">Lipid A 4'-kinase</fullName>
    </alternativeName>
</protein>
<dbReference type="HAMAP" id="MF_00409">
    <property type="entry name" value="LpxK"/>
    <property type="match status" value="1"/>
</dbReference>
<evidence type="ECO:0000256" key="11">
    <source>
        <dbReference type="ARBA" id="ARBA00023098"/>
    </source>
</evidence>
<comment type="catalytic activity">
    <reaction evidence="13">
        <text>a lipid A disaccharide + ATP = a lipid IVA + ADP + H(+)</text>
        <dbReference type="Rhea" id="RHEA:67840"/>
        <dbReference type="ChEBI" id="CHEBI:15378"/>
        <dbReference type="ChEBI" id="CHEBI:30616"/>
        <dbReference type="ChEBI" id="CHEBI:176343"/>
        <dbReference type="ChEBI" id="CHEBI:176425"/>
        <dbReference type="ChEBI" id="CHEBI:456216"/>
        <dbReference type="EC" id="2.7.1.130"/>
    </reaction>
</comment>
<comment type="pathway">
    <text evidence="2 13">Glycolipid biosynthesis; lipid IV(A) biosynthesis; lipid IV(A) from (3R)-3-hydroxytetradecanoyl-[acyl-carrier-protein] and UDP-N-acetyl-alpha-D-glucosamine: step 6/6.</text>
</comment>
<dbReference type="PANTHER" id="PTHR42724">
    <property type="entry name" value="TETRAACYLDISACCHARIDE 4'-KINASE"/>
    <property type="match status" value="1"/>
</dbReference>
<evidence type="ECO:0000256" key="5">
    <source>
        <dbReference type="ARBA" id="ARBA00022516"/>
    </source>
</evidence>
<dbReference type="Pfam" id="PF02606">
    <property type="entry name" value="LpxK"/>
    <property type="match status" value="1"/>
</dbReference>
<organism evidence="14 15">
    <name type="scientific">Hymenobacter guriensis</name>
    <dbReference type="NCBI Taxonomy" id="2793065"/>
    <lineage>
        <taxon>Bacteria</taxon>
        <taxon>Pseudomonadati</taxon>
        <taxon>Bacteroidota</taxon>
        <taxon>Cytophagia</taxon>
        <taxon>Cytophagales</taxon>
        <taxon>Hymenobacteraceae</taxon>
        <taxon>Hymenobacter</taxon>
    </lineage>
</organism>
<comment type="similarity">
    <text evidence="13">Belongs to the LpxK family.</text>
</comment>
<evidence type="ECO:0000256" key="6">
    <source>
        <dbReference type="ARBA" id="ARBA00022556"/>
    </source>
</evidence>
<keyword evidence="5 13" id="KW-0444">Lipid biosynthesis</keyword>
<dbReference type="RefSeq" id="WP_196955070.1">
    <property type="nucleotide sequence ID" value="NZ_JADWYK010000005.1"/>
</dbReference>
<sequence length="350" mass="38033">MNSFVTLLLLPLSWLYAGVMAMRNWLYDTGLKASSSFQAPLIVVGNLRVGGTGKTPHVAWVVRELQQLGEQPVILSRGYGRQTQGYRRVTEKETAATVGDEPLQHWQDFAGAVPVAVAEDRRLGIRHLLAETTATSVVLDDAYQHRRVRPTLGILLTEHKRPFYEDWVLPAGRLRESRGGARRADVIIVTKCPAELPAAEQAEIRQRIGCYSRPGAPVLFSSYTYGAPVAVGAAAAPASLAGVLLTGIAQPGPLREYLTQAGYALAHHAAFADHHAFTEAEIRAVVAQLPPGGSIFTTQKDAMRLREPALQAALAGVPVFFIPIEVRLLGDGAHQLRQFLMSSFQPHAVV</sequence>
<dbReference type="Proteomes" id="UP000601099">
    <property type="component" value="Unassembled WGS sequence"/>
</dbReference>
<evidence type="ECO:0000313" key="14">
    <source>
        <dbReference type="EMBL" id="MBG8554051.1"/>
    </source>
</evidence>
<evidence type="ECO:0000256" key="8">
    <source>
        <dbReference type="ARBA" id="ARBA00022741"/>
    </source>
</evidence>
<comment type="function">
    <text evidence="1 13">Transfers the gamma-phosphate of ATP to the 4'-position of a tetraacyldisaccharide 1-phosphate intermediate (termed DS-1-P) to form tetraacyldisaccharide 1,4'-bis-phosphate (lipid IVA).</text>
</comment>
<evidence type="ECO:0000256" key="4">
    <source>
        <dbReference type="ARBA" id="ARBA00016436"/>
    </source>
</evidence>
<keyword evidence="7 13" id="KW-0808">Transferase</keyword>
<keyword evidence="8 13" id="KW-0547">Nucleotide-binding</keyword>
<dbReference type="NCBIfam" id="TIGR00682">
    <property type="entry name" value="lpxK"/>
    <property type="match status" value="1"/>
</dbReference>
<dbReference type="SUPFAM" id="SSF52540">
    <property type="entry name" value="P-loop containing nucleoside triphosphate hydrolases"/>
    <property type="match status" value="1"/>
</dbReference>
<dbReference type="InterPro" id="IPR027417">
    <property type="entry name" value="P-loop_NTPase"/>
</dbReference>
<proteinExistence type="inferred from homology"/>
<gene>
    <name evidence="13 14" type="primary">lpxK</name>
    <name evidence="14" type="ORF">I5L79_10870</name>
</gene>
<keyword evidence="6 13" id="KW-0441">Lipid A biosynthesis</keyword>
<evidence type="ECO:0000256" key="12">
    <source>
        <dbReference type="ARBA" id="ARBA00029757"/>
    </source>
</evidence>
<evidence type="ECO:0000256" key="2">
    <source>
        <dbReference type="ARBA" id="ARBA00004870"/>
    </source>
</evidence>
<dbReference type="EMBL" id="JADWYK010000005">
    <property type="protein sequence ID" value="MBG8554051.1"/>
    <property type="molecule type" value="Genomic_DNA"/>
</dbReference>
<keyword evidence="11 13" id="KW-0443">Lipid metabolism</keyword>
<evidence type="ECO:0000256" key="10">
    <source>
        <dbReference type="ARBA" id="ARBA00022840"/>
    </source>
</evidence>
<feature type="binding site" evidence="13">
    <location>
        <begin position="48"/>
        <end position="55"/>
    </location>
    <ligand>
        <name>ATP</name>
        <dbReference type="ChEBI" id="CHEBI:30616"/>
    </ligand>
</feature>
<evidence type="ECO:0000256" key="3">
    <source>
        <dbReference type="ARBA" id="ARBA00012071"/>
    </source>
</evidence>
<dbReference type="GO" id="GO:0009029">
    <property type="term" value="F:lipid-A 4'-kinase activity"/>
    <property type="evidence" value="ECO:0007669"/>
    <property type="project" value="UniProtKB-EC"/>
</dbReference>
<dbReference type="PANTHER" id="PTHR42724:SF1">
    <property type="entry name" value="TETRAACYLDISACCHARIDE 4'-KINASE, MITOCHONDRIAL-RELATED"/>
    <property type="match status" value="1"/>
</dbReference>
<accession>A0ABS0L1Q3</accession>
<comment type="caution">
    <text evidence="14">The sequence shown here is derived from an EMBL/GenBank/DDBJ whole genome shotgun (WGS) entry which is preliminary data.</text>
</comment>
<dbReference type="InterPro" id="IPR003758">
    <property type="entry name" value="LpxK"/>
</dbReference>